<evidence type="ECO:0000313" key="1">
    <source>
        <dbReference type="EMBL" id="QDU35721.1"/>
    </source>
</evidence>
<keyword evidence="2" id="KW-1185">Reference proteome</keyword>
<dbReference type="KEGG" id="mri:Mal4_00030"/>
<organism evidence="1 2">
    <name type="scientific">Maioricimonas rarisocia</name>
    <dbReference type="NCBI Taxonomy" id="2528026"/>
    <lineage>
        <taxon>Bacteria</taxon>
        <taxon>Pseudomonadati</taxon>
        <taxon>Planctomycetota</taxon>
        <taxon>Planctomycetia</taxon>
        <taxon>Planctomycetales</taxon>
        <taxon>Planctomycetaceae</taxon>
        <taxon>Maioricimonas</taxon>
    </lineage>
</organism>
<reference evidence="1 2" key="1">
    <citation type="submission" date="2019-02" db="EMBL/GenBank/DDBJ databases">
        <title>Deep-cultivation of Planctomycetes and their phenomic and genomic characterization uncovers novel biology.</title>
        <authorList>
            <person name="Wiegand S."/>
            <person name="Jogler M."/>
            <person name="Boedeker C."/>
            <person name="Pinto D."/>
            <person name="Vollmers J."/>
            <person name="Rivas-Marin E."/>
            <person name="Kohn T."/>
            <person name="Peeters S.H."/>
            <person name="Heuer A."/>
            <person name="Rast P."/>
            <person name="Oberbeckmann S."/>
            <person name="Bunk B."/>
            <person name="Jeske O."/>
            <person name="Meyerdierks A."/>
            <person name="Storesund J.E."/>
            <person name="Kallscheuer N."/>
            <person name="Luecker S."/>
            <person name="Lage O.M."/>
            <person name="Pohl T."/>
            <person name="Merkel B.J."/>
            <person name="Hornburger P."/>
            <person name="Mueller R.-W."/>
            <person name="Bruemmer F."/>
            <person name="Labrenz M."/>
            <person name="Spormann A.M."/>
            <person name="Op den Camp H."/>
            <person name="Overmann J."/>
            <person name="Amann R."/>
            <person name="Jetten M.S.M."/>
            <person name="Mascher T."/>
            <person name="Medema M.H."/>
            <person name="Devos D.P."/>
            <person name="Kaster A.-K."/>
            <person name="Ovreas L."/>
            <person name="Rohde M."/>
            <person name="Galperin M.Y."/>
            <person name="Jogler C."/>
        </authorList>
    </citation>
    <scope>NUCLEOTIDE SEQUENCE [LARGE SCALE GENOMIC DNA]</scope>
    <source>
        <strain evidence="1 2">Mal4</strain>
    </source>
</reference>
<dbReference type="InterPro" id="IPR007922">
    <property type="entry name" value="DciA-like"/>
</dbReference>
<dbReference type="Proteomes" id="UP000320496">
    <property type="component" value="Chromosome"/>
</dbReference>
<name>A0A517YZR8_9PLAN</name>
<dbReference type="EMBL" id="CP036275">
    <property type="protein sequence ID" value="QDU35721.1"/>
    <property type="molecule type" value="Genomic_DNA"/>
</dbReference>
<dbReference type="PANTHER" id="PTHR36456:SF1">
    <property type="entry name" value="UPF0232 PROTEIN SCO3875"/>
    <property type="match status" value="1"/>
</dbReference>
<proteinExistence type="predicted"/>
<sequence length="114" mass="12758">MERSGRKTTSDGSSSRPQALGDVLSQLFAARGYGRVRGDRHLHDAWADVAGEQIRKQTKVMALRNGVLQVAVSNSALLSELVAFHKAELVDRFRTDHPECKVRDLKFRLRGDLK</sequence>
<dbReference type="RefSeq" id="WP_197443938.1">
    <property type="nucleotide sequence ID" value="NZ_CP036275.1"/>
</dbReference>
<evidence type="ECO:0000313" key="2">
    <source>
        <dbReference type="Proteomes" id="UP000320496"/>
    </source>
</evidence>
<dbReference type="AlphaFoldDB" id="A0A517YZR8"/>
<dbReference type="Pfam" id="PF05258">
    <property type="entry name" value="DciA"/>
    <property type="match status" value="1"/>
</dbReference>
<gene>
    <name evidence="1" type="ORF">Mal4_00030</name>
</gene>
<protein>
    <recommendedName>
        <fullName evidence="3">DUF721 domain-containing protein</fullName>
    </recommendedName>
</protein>
<dbReference type="PANTHER" id="PTHR36456">
    <property type="entry name" value="UPF0232 PROTEIN SCO3875"/>
    <property type="match status" value="1"/>
</dbReference>
<evidence type="ECO:0008006" key="3">
    <source>
        <dbReference type="Google" id="ProtNLM"/>
    </source>
</evidence>
<accession>A0A517YZR8</accession>